<keyword evidence="2" id="KW-1185">Reference proteome</keyword>
<dbReference type="AlphaFoldDB" id="A0AAV5MB14"/>
<protein>
    <submittedName>
        <fullName evidence="1">Uncharacterized protein</fullName>
    </submittedName>
</protein>
<comment type="caution">
    <text evidence="1">The sequence shown here is derived from an EMBL/GenBank/DDBJ whole genome shotgun (WGS) entry which is preliminary data.</text>
</comment>
<reference evidence="1 2" key="1">
    <citation type="journal article" date="2021" name="Commun. Biol.">
        <title>The genome of Shorea leprosula (Dipterocarpaceae) highlights the ecological relevance of drought in aseasonal tropical rainforests.</title>
        <authorList>
            <person name="Ng K.K.S."/>
            <person name="Kobayashi M.J."/>
            <person name="Fawcett J.A."/>
            <person name="Hatakeyama M."/>
            <person name="Paape T."/>
            <person name="Ng C.H."/>
            <person name="Ang C.C."/>
            <person name="Tnah L.H."/>
            <person name="Lee C.T."/>
            <person name="Nishiyama T."/>
            <person name="Sese J."/>
            <person name="O'Brien M.J."/>
            <person name="Copetti D."/>
            <person name="Mohd Noor M.I."/>
            <person name="Ong R.C."/>
            <person name="Putra M."/>
            <person name="Sireger I.Z."/>
            <person name="Indrioko S."/>
            <person name="Kosugi Y."/>
            <person name="Izuno A."/>
            <person name="Isagi Y."/>
            <person name="Lee S.L."/>
            <person name="Shimizu K.K."/>
        </authorList>
    </citation>
    <scope>NUCLEOTIDE SEQUENCE [LARGE SCALE GENOMIC DNA]</scope>
    <source>
        <strain evidence="1">214</strain>
    </source>
</reference>
<evidence type="ECO:0000313" key="2">
    <source>
        <dbReference type="Proteomes" id="UP001054252"/>
    </source>
</evidence>
<accession>A0AAV5MB14</accession>
<proteinExistence type="predicted"/>
<name>A0AAV5MB14_9ROSI</name>
<evidence type="ECO:0000313" key="1">
    <source>
        <dbReference type="EMBL" id="GKV46394.1"/>
    </source>
</evidence>
<sequence length="83" mass="9661">MTCDCQYCCLRSSLVLDSYIDFYKCYKCIFLLLRGRLQTLQALRRRENSFKKLMPFEFFGESPSAILKELVAEAAFAQTLNSL</sequence>
<dbReference type="Proteomes" id="UP001054252">
    <property type="component" value="Unassembled WGS sequence"/>
</dbReference>
<gene>
    <name evidence="1" type="ORF">SLEP1_g53380</name>
</gene>
<dbReference type="EMBL" id="BPVZ01000207">
    <property type="protein sequence ID" value="GKV46394.1"/>
    <property type="molecule type" value="Genomic_DNA"/>
</dbReference>
<organism evidence="1 2">
    <name type="scientific">Rubroshorea leprosula</name>
    <dbReference type="NCBI Taxonomy" id="152421"/>
    <lineage>
        <taxon>Eukaryota</taxon>
        <taxon>Viridiplantae</taxon>
        <taxon>Streptophyta</taxon>
        <taxon>Embryophyta</taxon>
        <taxon>Tracheophyta</taxon>
        <taxon>Spermatophyta</taxon>
        <taxon>Magnoliopsida</taxon>
        <taxon>eudicotyledons</taxon>
        <taxon>Gunneridae</taxon>
        <taxon>Pentapetalae</taxon>
        <taxon>rosids</taxon>
        <taxon>malvids</taxon>
        <taxon>Malvales</taxon>
        <taxon>Dipterocarpaceae</taxon>
        <taxon>Rubroshorea</taxon>
    </lineage>
</organism>